<proteinExistence type="predicted"/>
<evidence type="ECO:0000313" key="6">
    <source>
        <dbReference type="EMBL" id="AZS41859.1"/>
    </source>
</evidence>
<feature type="domain" description="DUF7933" evidence="5">
    <location>
        <begin position="286"/>
        <end position="387"/>
    </location>
</feature>
<feature type="domain" description="DUF7507" evidence="4">
    <location>
        <begin position="408"/>
        <end position="513"/>
    </location>
</feature>
<feature type="region of interest" description="Disordered" evidence="1">
    <location>
        <begin position="615"/>
        <end position="636"/>
    </location>
</feature>
<feature type="domain" description="DUF7507" evidence="4">
    <location>
        <begin position="642"/>
        <end position="746"/>
    </location>
</feature>
<feature type="transmembrane region" description="Helical" evidence="2">
    <location>
        <begin position="1019"/>
        <end position="1039"/>
    </location>
</feature>
<sequence length="1046" mass="104751">MLAAIGVLLLGGGGVLAASAAVAAPGSPGVPQAPATAVYLETFENQTATNGIRIGQYTGGAAANTETYVTSPNWAPVADQCNGWVLRSTTPRNAAVTGVDSGCDATAWAYLQGMATAIGLYKGQALAAAQQNQILSEYTNGGSAPGPGVEFQTAKPITAGIVPGHFYLISAIYGAANCVSEGPTLNRVDPRLSFNLIVNQTGSGPAPGTGGGTVTTLASGLNPCTDPAAREITVGGRLFHVAELQSAGFRADATTTSLGVQLFNAAGGFRGNDSGFDDPRIVDATPQLDKAFSPSTVKVGQTSTLTFTITNTDDLEAKNGWSFTDTLPAGLRFAGDPATDCPAGVATVNGTTVSGTGNMDAGTVSCTFTVPITSDTEGSYTNGPSNIGPISGLLQPGNSTVVFTTADAPAISLVKSSSLTDPAQYVLNAPVTYSFLVTNTGNVDLTAIAVTETAFSGTGSPPVTSCPQTTLGSGESMTCTAGYTLTQADIDAGEVTNTAQVTGTPPEGDPVSATDDAVISGSEAPQLSLVKTADASGVQSPTRVGDPIDYTVLVTNTGNVTLTDVAVTDTLLGGAIAYAWPGVPGTLAPGQSVTATGTHGVTQPDIEIGAVTNTASATSRDPNGTEVPAGPQSTTTPLNQLPALALEKEATPSFGTPPAPGELIAFSFTITNDGNLQLRDVAITDRLAGLSAIAYTWPSDPGTLPPGASATATATYAITQADIDAGVVLNSAIADGTTENGANVPSNEPDTETPITQAPALTLVKTADPAGITEPAEIGQPIAYSFTVTNAGNTTLTSVAITDQLAGLPALTYTWPSADGVLRPGQEATATSTYLVTAADIDNGEVTNNATASGQPPTGDPVSSEPQTTTTPLMEAPSIALVKTADAGGITDPAVPGQSIIYSFTVTNTGGVALTDVTITDALTGLPPLVYTWPALEGVLLPGEAATATSTYGITAADIDRGVVTNNAIASGQPPTGQPIVSDPATTTTELRVMPVPTPTPAPRPDAGGLSNTGGPVPVIALAVAAGLVVTGTLLASAARKRRMRG</sequence>
<dbReference type="Pfam" id="PF25564">
    <property type="entry name" value="DUF7933"/>
    <property type="match status" value="1"/>
</dbReference>
<name>A0A3S9WP66_9MICO</name>
<feature type="chain" id="PRO_5019121049" description="DUF11 domain-containing protein" evidence="3">
    <location>
        <begin position="24"/>
        <end position="1046"/>
    </location>
</feature>
<dbReference type="EMBL" id="CP031422">
    <property type="protein sequence ID" value="AZS41859.1"/>
    <property type="molecule type" value="Genomic_DNA"/>
</dbReference>
<evidence type="ECO:0000256" key="1">
    <source>
        <dbReference type="SAM" id="MobiDB-lite"/>
    </source>
</evidence>
<dbReference type="RefSeq" id="WP_164734119.1">
    <property type="nucleotide sequence ID" value="NZ_CP031422.1"/>
</dbReference>
<evidence type="ECO:0000256" key="2">
    <source>
        <dbReference type="SAM" id="Phobius"/>
    </source>
</evidence>
<dbReference type="PANTHER" id="PTHR34819">
    <property type="entry name" value="LARGE CYSTEINE-RICH PERIPLASMIC PROTEIN OMCB"/>
    <property type="match status" value="1"/>
</dbReference>
<gene>
    <name evidence="6" type="ORF">CVS54_03220</name>
</gene>
<dbReference type="NCBIfam" id="TIGR01451">
    <property type="entry name" value="B_ant_repeat"/>
    <property type="match status" value="4"/>
</dbReference>
<dbReference type="InterPro" id="IPR051172">
    <property type="entry name" value="Chlamydia_OmcB"/>
</dbReference>
<dbReference type="KEGG" id="moy:CVS54_03220"/>
<evidence type="ECO:0000256" key="3">
    <source>
        <dbReference type="SAM" id="SignalP"/>
    </source>
</evidence>
<feature type="signal peptide" evidence="3">
    <location>
        <begin position="1"/>
        <end position="23"/>
    </location>
</feature>
<feature type="region of interest" description="Disordered" evidence="1">
    <location>
        <begin position="846"/>
        <end position="876"/>
    </location>
</feature>
<protein>
    <recommendedName>
        <fullName evidence="8">DUF11 domain-containing protein</fullName>
    </recommendedName>
</protein>
<reference evidence="6 7" key="1">
    <citation type="submission" date="2018-08" db="EMBL/GenBank/DDBJ databases">
        <title>Microbacterium oxydans strain HG3.</title>
        <authorList>
            <person name="ORTET P."/>
        </authorList>
    </citation>
    <scope>NUCLEOTIDE SEQUENCE [LARGE SCALE GENOMIC DNA]</scope>
    <source>
        <strain evidence="6 7">HG3</strain>
    </source>
</reference>
<dbReference type="InterPro" id="IPR013783">
    <property type="entry name" value="Ig-like_fold"/>
</dbReference>
<keyword evidence="2" id="KW-0812">Transmembrane</keyword>
<accession>A0A3S9WP66</accession>
<evidence type="ECO:0000259" key="4">
    <source>
        <dbReference type="Pfam" id="PF24346"/>
    </source>
</evidence>
<evidence type="ECO:0000313" key="7">
    <source>
        <dbReference type="Proteomes" id="UP000274841"/>
    </source>
</evidence>
<feature type="domain" description="DUF7507" evidence="4">
    <location>
        <begin position="758"/>
        <end position="864"/>
    </location>
</feature>
<dbReference type="InterPro" id="IPR047589">
    <property type="entry name" value="DUF11_rpt"/>
</dbReference>
<evidence type="ECO:0000259" key="5">
    <source>
        <dbReference type="Pfam" id="PF25564"/>
    </source>
</evidence>
<feature type="domain" description="DUF7507" evidence="4">
    <location>
        <begin position="524"/>
        <end position="628"/>
    </location>
</feature>
<evidence type="ECO:0008006" key="8">
    <source>
        <dbReference type="Google" id="ProtNLM"/>
    </source>
</evidence>
<dbReference type="PANTHER" id="PTHR34819:SF3">
    <property type="entry name" value="CELL SURFACE PROTEIN"/>
    <property type="match status" value="1"/>
</dbReference>
<keyword evidence="3" id="KW-0732">Signal</keyword>
<keyword evidence="2" id="KW-1133">Transmembrane helix</keyword>
<dbReference type="Pfam" id="PF24346">
    <property type="entry name" value="DUF7507"/>
    <property type="match status" value="5"/>
</dbReference>
<dbReference type="GO" id="GO:0005975">
    <property type="term" value="P:carbohydrate metabolic process"/>
    <property type="evidence" value="ECO:0007669"/>
    <property type="project" value="UniProtKB-ARBA"/>
</dbReference>
<dbReference type="Proteomes" id="UP000274841">
    <property type="component" value="Chromosome"/>
</dbReference>
<organism evidence="6 7">
    <name type="scientific">Microbacterium oxydans</name>
    <dbReference type="NCBI Taxonomy" id="82380"/>
    <lineage>
        <taxon>Bacteria</taxon>
        <taxon>Bacillati</taxon>
        <taxon>Actinomycetota</taxon>
        <taxon>Actinomycetes</taxon>
        <taxon>Micrococcales</taxon>
        <taxon>Microbacteriaceae</taxon>
        <taxon>Microbacterium</taxon>
    </lineage>
</organism>
<keyword evidence="2" id="KW-0472">Membrane</keyword>
<dbReference type="AlphaFoldDB" id="A0A3S9WP66"/>
<dbReference type="Gene3D" id="2.60.40.10">
    <property type="entry name" value="Immunoglobulins"/>
    <property type="match status" value="3"/>
</dbReference>
<feature type="domain" description="DUF7507" evidence="4">
    <location>
        <begin position="876"/>
        <end position="982"/>
    </location>
</feature>
<feature type="compositionally biased region" description="Polar residues" evidence="1">
    <location>
        <begin position="846"/>
        <end position="856"/>
    </location>
</feature>
<dbReference type="InterPro" id="IPR055354">
    <property type="entry name" value="DUF7507"/>
</dbReference>
<dbReference type="InterPro" id="IPR057693">
    <property type="entry name" value="DUF7933"/>
</dbReference>